<name>A1HSK5_9FIRM</name>
<sequence length="74" mass="8179">MMIVRYQVGDIVKMKKAHPCGSDRWEVLRTGIDFRIKCLGCGRQVMLPRPKFEKAVKAIIQPAAGGESSCPTSS</sequence>
<protein>
    <recommendedName>
        <fullName evidence="3">DUF951 domain-containing protein</fullName>
    </recommendedName>
</protein>
<comment type="caution">
    <text evidence="1">The sequence shown here is derived from an EMBL/GenBank/DDBJ whole genome shotgun (WGS) entry which is preliminary data.</text>
</comment>
<reference evidence="1 2" key="1">
    <citation type="submission" date="2007-01" db="EMBL/GenBank/DDBJ databases">
        <title>Annotation of the draft genome assembly of Thermosinus carboxydivorans Nor1.</title>
        <authorList>
            <consortium name="US DOE Joint Genome Institute (JGI-ORNL)"/>
            <person name="Larimer F."/>
            <person name="Land M."/>
            <person name="Hauser L."/>
        </authorList>
    </citation>
    <scope>NUCLEOTIDE SEQUENCE [LARGE SCALE GENOMIC DNA]</scope>
    <source>
        <strain evidence="1 2">Nor1</strain>
    </source>
</reference>
<dbReference type="InterPro" id="IPR009296">
    <property type="entry name" value="DUF951"/>
</dbReference>
<dbReference type="eggNOG" id="COG4481">
    <property type="taxonomic scope" value="Bacteria"/>
</dbReference>
<dbReference type="Proteomes" id="UP000005139">
    <property type="component" value="Unassembled WGS sequence"/>
</dbReference>
<evidence type="ECO:0000313" key="2">
    <source>
        <dbReference type="Proteomes" id="UP000005139"/>
    </source>
</evidence>
<evidence type="ECO:0000313" key="1">
    <source>
        <dbReference type="EMBL" id="EAX47007.1"/>
    </source>
</evidence>
<dbReference type="Pfam" id="PF06107">
    <property type="entry name" value="DUF951"/>
    <property type="match status" value="1"/>
</dbReference>
<dbReference type="PANTHER" id="PTHR38455">
    <property type="entry name" value="HYPOTHETICAL CYTOSOLIC PROTEIN"/>
    <property type="match status" value="1"/>
</dbReference>
<reference evidence="1 2" key="2">
    <citation type="submission" date="2007-01" db="EMBL/GenBank/DDBJ databases">
        <title>Sequencing of the draft genome and assembly of Thermosinus carboxydivorans Nor1.</title>
        <authorList>
            <consortium name="US DOE Joint Genome Institute (JGI-PGF)"/>
            <person name="Copeland A."/>
            <person name="Lucas S."/>
            <person name="Lapidus A."/>
            <person name="Barry K."/>
            <person name="Glavina del Rio T."/>
            <person name="Dalin E."/>
            <person name="Tice H."/>
            <person name="Bruce D."/>
            <person name="Pitluck S."/>
            <person name="Richardson P."/>
        </authorList>
    </citation>
    <scope>NUCLEOTIDE SEQUENCE [LARGE SCALE GENOMIC DNA]</scope>
    <source>
        <strain evidence="1 2">Nor1</strain>
    </source>
</reference>
<dbReference type="EMBL" id="AAWL01000017">
    <property type="protein sequence ID" value="EAX47007.1"/>
    <property type="molecule type" value="Genomic_DNA"/>
</dbReference>
<dbReference type="PIRSF" id="PIRSF037263">
    <property type="entry name" value="DUF951_bac"/>
    <property type="match status" value="1"/>
</dbReference>
<keyword evidence="2" id="KW-1185">Reference proteome</keyword>
<evidence type="ECO:0008006" key="3">
    <source>
        <dbReference type="Google" id="ProtNLM"/>
    </source>
</evidence>
<gene>
    <name evidence="1" type="ORF">TcarDRAFT_0909</name>
</gene>
<organism evidence="1 2">
    <name type="scientific">Thermosinus carboxydivorans Nor1</name>
    <dbReference type="NCBI Taxonomy" id="401526"/>
    <lineage>
        <taxon>Bacteria</taxon>
        <taxon>Bacillati</taxon>
        <taxon>Bacillota</taxon>
        <taxon>Negativicutes</taxon>
        <taxon>Selenomonadales</taxon>
        <taxon>Sporomusaceae</taxon>
        <taxon>Thermosinus</taxon>
    </lineage>
</organism>
<dbReference type="AlphaFoldDB" id="A1HSK5"/>
<proteinExistence type="predicted"/>
<accession>A1HSK5</accession>
<dbReference type="PANTHER" id="PTHR38455:SF1">
    <property type="entry name" value="DUF951 DOMAIN-CONTAINING PROTEIN"/>
    <property type="match status" value="1"/>
</dbReference>